<dbReference type="PANTHER" id="PTHR43668">
    <property type="entry name" value="ALLANTOINASE"/>
    <property type="match status" value="1"/>
</dbReference>
<dbReference type="GO" id="GO:0004038">
    <property type="term" value="F:allantoinase activity"/>
    <property type="evidence" value="ECO:0007669"/>
    <property type="project" value="TreeGrafter"/>
</dbReference>
<proteinExistence type="predicted"/>
<dbReference type="Gene3D" id="3.20.20.140">
    <property type="entry name" value="Metal-dependent hydrolases"/>
    <property type="match status" value="1"/>
</dbReference>
<dbReference type="InterPro" id="IPR050138">
    <property type="entry name" value="DHOase/Allantoinase_Hydrolase"/>
</dbReference>
<dbReference type="GO" id="GO:0006145">
    <property type="term" value="P:purine nucleobase catabolic process"/>
    <property type="evidence" value="ECO:0007669"/>
    <property type="project" value="TreeGrafter"/>
</dbReference>
<dbReference type="AlphaFoldDB" id="A0AAW1Q9A5"/>
<sequence length="141" mass="15324">MAETRLLQQQGVQYSSPAAWNATSAAGASLQQLAHWLSTGPPELAGLSGRKGSIAVSKDADFVVWTPGALADTSRSQMHSIHKLTPYPDTSLRGCVRATYVRGQLVFDEQRSPAFPRSHSCGKVLYRQDFAPDLQPRGMPK</sequence>
<feature type="domain" description="Amidohydrolase 3" evidence="1">
    <location>
        <begin position="28"/>
        <end position="107"/>
    </location>
</feature>
<dbReference type="GO" id="GO:0005737">
    <property type="term" value="C:cytoplasm"/>
    <property type="evidence" value="ECO:0007669"/>
    <property type="project" value="TreeGrafter"/>
</dbReference>
<dbReference type="PANTHER" id="PTHR43668:SF2">
    <property type="entry name" value="ALLANTOINASE"/>
    <property type="match status" value="1"/>
</dbReference>
<evidence type="ECO:0000313" key="2">
    <source>
        <dbReference type="EMBL" id="KAK9817505.1"/>
    </source>
</evidence>
<comment type="caution">
    <text evidence="2">The sequence shown here is derived from an EMBL/GenBank/DDBJ whole genome shotgun (WGS) entry which is preliminary data.</text>
</comment>
<organism evidence="2 3">
    <name type="scientific">Apatococcus lobatus</name>
    <dbReference type="NCBI Taxonomy" id="904363"/>
    <lineage>
        <taxon>Eukaryota</taxon>
        <taxon>Viridiplantae</taxon>
        <taxon>Chlorophyta</taxon>
        <taxon>core chlorophytes</taxon>
        <taxon>Trebouxiophyceae</taxon>
        <taxon>Chlorellales</taxon>
        <taxon>Chlorellaceae</taxon>
        <taxon>Apatococcus</taxon>
    </lineage>
</organism>
<evidence type="ECO:0000313" key="3">
    <source>
        <dbReference type="Proteomes" id="UP001438707"/>
    </source>
</evidence>
<dbReference type="Pfam" id="PF07969">
    <property type="entry name" value="Amidohydro_3"/>
    <property type="match status" value="1"/>
</dbReference>
<protein>
    <recommendedName>
        <fullName evidence="1">Amidohydrolase 3 domain-containing protein</fullName>
    </recommendedName>
</protein>
<dbReference type="InterPro" id="IPR013108">
    <property type="entry name" value="Amidohydro_3"/>
</dbReference>
<dbReference type="InterPro" id="IPR011059">
    <property type="entry name" value="Metal-dep_hydrolase_composite"/>
</dbReference>
<name>A0AAW1Q9A5_9CHLO</name>
<accession>A0AAW1Q9A5</accession>
<reference evidence="2 3" key="1">
    <citation type="journal article" date="2024" name="Nat. Commun.">
        <title>Phylogenomics reveals the evolutionary origins of lichenization in chlorophyte algae.</title>
        <authorList>
            <person name="Puginier C."/>
            <person name="Libourel C."/>
            <person name="Otte J."/>
            <person name="Skaloud P."/>
            <person name="Haon M."/>
            <person name="Grisel S."/>
            <person name="Petersen M."/>
            <person name="Berrin J.G."/>
            <person name="Delaux P.M."/>
            <person name="Dal Grande F."/>
            <person name="Keller J."/>
        </authorList>
    </citation>
    <scope>NUCLEOTIDE SEQUENCE [LARGE SCALE GENOMIC DNA]</scope>
    <source>
        <strain evidence="2 3">SAG 2145</strain>
    </source>
</reference>
<gene>
    <name evidence="2" type="ORF">WJX74_010298</name>
</gene>
<dbReference type="Proteomes" id="UP001438707">
    <property type="component" value="Unassembled WGS sequence"/>
</dbReference>
<dbReference type="SUPFAM" id="SSF51338">
    <property type="entry name" value="Composite domain of metallo-dependent hydrolases"/>
    <property type="match status" value="1"/>
</dbReference>
<keyword evidence="3" id="KW-1185">Reference proteome</keyword>
<evidence type="ECO:0000259" key="1">
    <source>
        <dbReference type="Pfam" id="PF07969"/>
    </source>
</evidence>
<dbReference type="EMBL" id="JALJOS010000067">
    <property type="protein sequence ID" value="KAK9817505.1"/>
    <property type="molecule type" value="Genomic_DNA"/>
</dbReference>